<dbReference type="RefSeq" id="WP_046138416.1">
    <property type="nucleotide sequence ID" value="NZ_LANJ01000011.1"/>
</dbReference>
<dbReference type="GO" id="GO:0033819">
    <property type="term" value="F:lipoyl(octanoyl) transferase activity"/>
    <property type="evidence" value="ECO:0007669"/>
    <property type="project" value="UniProtKB-EC"/>
</dbReference>
<evidence type="ECO:0000256" key="4">
    <source>
        <dbReference type="ARBA" id="ARBA00024732"/>
    </source>
</evidence>
<dbReference type="PATRIC" id="fig|1293439.3.peg.325"/>
<dbReference type="CDD" id="cd16444">
    <property type="entry name" value="LipB"/>
    <property type="match status" value="1"/>
</dbReference>
<evidence type="ECO:0000313" key="8">
    <source>
        <dbReference type="Proteomes" id="UP000033411"/>
    </source>
</evidence>
<evidence type="ECO:0000256" key="3">
    <source>
        <dbReference type="ARBA" id="ARBA00023315"/>
    </source>
</evidence>
<dbReference type="Pfam" id="PF21948">
    <property type="entry name" value="LplA-B_cat"/>
    <property type="match status" value="1"/>
</dbReference>
<dbReference type="STRING" id="1293439.WH87_03835"/>
<dbReference type="GO" id="GO:0009249">
    <property type="term" value="P:protein lipoylation"/>
    <property type="evidence" value="ECO:0007669"/>
    <property type="project" value="InterPro"/>
</dbReference>
<comment type="pathway">
    <text evidence="1 5">Protein modification; protein lipoylation via endogenous pathway; protein N(6)-(lipoyl)lysine from octanoyl-[acyl-carrier-protein]: step 1/2.</text>
</comment>
<proteinExistence type="inferred from homology"/>
<protein>
    <recommendedName>
        <fullName evidence="5">Octanoyltransferase</fullName>
        <ecNumber evidence="5">2.3.1.181</ecNumber>
    </recommendedName>
    <alternativeName>
        <fullName evidence="5">Lipoate-protein ligase B</fullName>
    </alternativeName>
    <alternativeName>
        <fullName evidence="5">Lipoyl/octanoyl transferase</fullName>
    </alternativeName>
    <alternativeName>
        <fullName evidence="5">Octanoyl-[acyl-carrier-protein]-protein N-octanoyltransferase</fullName>
    </alternativeName>
</protein>
<feature type="binding site" evidence="5">
    <location>
        <begin position="166"/>
        <end position="168"/>
    </location>
    <ligand>
        <name>substrate</name>
    </ligand>
</feature>
<dbReference type="PROSITE" id="PS51733">
    <property type="entry name" value="BPL_LPL_CATALYTIC"/>
    <property type="match status" value="1"/>
</dbReference>
<keyword evidence="3 5" id="KW-0012">Acyltransferase</keyword>
<accession>A0A0F5QEG8</accession>
<dbReference type="InterPro" id="IPR000544">
    <property type="entry name" value="Octanoyltransferase"/>
</dbReference>
<feature type="active site" description="Acyl-thioester intermediate" evidence="5">
    <location>
        <position position="197"/>
    </location>
</feature>
<dbReference type="InterPro" id="IPR004143">
    <property type="entry name" value="BPL_LPL_catalytic"/>
</dbReference>
<evidence type="ECO:0000256" key="2">
    <source>
        <dbReference type="ARBA" id="ARBA00022679"/>
    </source>
</evidence>
<dbReference type="InterPro" id="IPR045864">
    <property type="entry name" value="aa-tRNA-synth_II/BPL/LPL"/>
</dbReference>
<dbReference type="NCBIfam" id="NF010925">
    <property type="entry name" value="PRK14345.1"/>
    <property type="match status" value="1"/>
</dbReference>
<dbReference type="GO" id="GO:0016874">
    <property type="term" value="F:ligase activity"/>
    <property type="evidence" value="ECO:0007669"/>
    <property type="project" value="UniProtKB-KW"/>
</dbReference>
<comment type="subcellular location">
    <subcellularLocation>
        <location evidence="5">Cytoplasm</location>
    </subcellularLocation>
</comment>
<dbReference type="PROSITE" id="PS01313">
    <property type="entry name" value="LIPB"/>
    <property type="match status" value="1"/>
</dbReference>
<sequence>MEALTNDLASCETSNKLARIDGRPVEWIISASPVPYPVALAAMQARAAAIAAGAAGEAVWLLEHPPLYTAGTSAVPTDLLSDRFPVFDAGRGGQYTYHGPGQRVAYVMLDLRERARDIRCLVQGLEGWVIDTLAAHNVTGERRDGRIGVWVKRPDKGVLAEDKIAAIGVRVSKWVTFHGISLNVSPDLSHYDGIVPCGITDQGVTSFEDLGQIVSLPEVDSVLRTAFERRFGPTIAGDEESLVSVVQHGQVA</sequence>
<keyword evidence="2 5" id="KW-0808">Transferase</keyword>
<dbReference type="EMBL" id="LANJ01000011">
    <property type="protein sequence ID" value="KKC39355.1"/>
    <property type="molecule type" value="Genomic_DNA"/>
</dbReference>
<comment type="function">
    <text evidence="4 5">Catalyzes the transfer of endogenously produced octanoic acid from octanoyl-acyl-carrier-protein onto the lipoyl domains of lipoate-dependent enzymes. Lipoyl-ACP can also act as a substrate although octanoyl-ACP is likely to be the physiological substrate.</text>
</comment>
<feature type="domain" description="BPL/LPL catalytic" evidence="6">
    <location>
        <begin position="53"/>
        <end position="235"/>
    </location>
</feature>
<dbReference type="PANTHER" id="PTHR10993:SF7">
    <property type="entry name" value="LIPOYLTRANSFERASE 2, MITOCHONDRIAL-RELATED"/>
    <property type="match status" value="1"/>
</dbReference>
<keyword evidence="8" id="KW-1185">Reference proteome</keyword>
<dbReference type="Proteomes" id="UP000033411">
    <property type="component" value="Unassembled WGS sequence"/>
</dbReference>
<dbReference type="SUPFAM" id="SSF55681">
    <property type="entry name" value="Class II aaRS and biotin synthetases"/>
    <property type="match status" value="1"/>
</dbReference>
<comment type="miscellaneous">
    <text evidence="5">In the reaction, the free carboxyl group of octanoic acid is attached via an amide linkage to the epsilon-amino group of a specific lysine residue of lipoyl domains of lipoate-dependent enzymes.</text>
</comment>
<comment type="catalytic activity">
    <reaction evidence="5">
        <text>octanoyl-[ACP] + L-lysyl-[protein] = N(6)-octanoyl-L-lysyl-[protein] + holo-[ACP] + H(+)</text>
        <dbReference type="Rhea" id="RHEA:17665"/>
        <dbReference type="Rhea" id="RHEA-COMP:9636"/>
        <dbReference type="Rhea" id="RHEA-COMP:9685"/>
        <dbReference type="Rhea" id="RHEA-COMP:9752"/>
        <dbReference type="Rhea" id="RHEA-COMP:9928"/>
        <dbReference type="ChEBI" id="CHEBI:15378"/>
        <dbReference type="ChEBI" id="CHEBI:29969"/>
        <dbReference type="ChEBI" id="CHEBI:64479"/>
        <dbReference type="ChEBI" id="CHEBI:78463"/>
        <dbReference type="ChEBI" id="CHEBI:78809"/>
        <dbReference type="EC" id="2.3.1.181"/>
    </reaction>
</comment>
<gene>
    <name evidence="5" type="primary">lipB</name>
    <name evidence="7" type="ORF">WH87_03835</name>
</gene>
<comment type="similarity">
    <text evidence="5">Belongs to the LipB family.</text>
</comment>
<dbReference type="HAMAP" id="MF_00013">
    <property type="entry name" value="LipB"/>
    <property type="match status" value="1"/>
</dbReference>
<dbReference type="Gene3D" id="3.30.930.10">
    <property type="entry name" value="Bira Bifunctional Protein, Domain 2"/>
    <property type="match status" value="1"/>
</dbReference>
<comment type="caution">
    <text evidence="7">The sequence shown here is derived from an EMBL/GenBank/DDBJ whole genome shotgun (WGS) entry which is preliminary data.</text>
</comment>
<evidence type="ECO:0000313" key="7">
    <source>
        <dbReference type="EMBL" id="KKC39355.1"/>
    </source>
</evidence>
<organism evidence="7 8">
    <name type="scientific">Devosia epidermidihirudinis</name>
    <dbReference type="NCBI Taxonomy" id="1293439"/>
    <lineage>
        <taxon>Bacteria</taxon>
        <taxon>Pseudomonadati</taxon>
        <taxon>Pseudomonadota</taxon>
        <taxon>Alphaproteobacteria</taxon>
        <taxon>Hyphomicrobiales</taxon>
        <taxon>Devosiaceae</taxon>
        <taxon>Devosia</taxon>
    </lineage>
</organism>
<dbReference type="EC" id="2.3.1.181" evidence="5"/>
<evidence type="ECO:0000259" key="6">
    <source>
        <dbReference type="PROSITE" id="PS51733"/>
    </source>
</evidence>
<dbReference type="NCBIfam" id="NF010921">
    <property type="entry name" value="PRK14341.1"/>
    <property type="match status" value="1"/>
</dbReference>
<feature type="site" description="Lowers pKa of active site Cys" evidence="5">
    <location>
        <position position="163"/>
    </location>
</feature>
<name>A0A0F5QEG8_9HYPH</name>
<reference evidence="7 8" key="1">
    <citation type="submission" date="2015-03" db="EMBL/GenBank/DDBJ databases">
        <authorList>
            <person name="Lepp D."/>
            <person name="Hassan Y.I."/>
            <person name="Li X.-Z."/>
            <person name="Zhou T."/>
        </authorList>
    </citation>
    <scope>NUCLEOTIDE SEQUENCE [LARGE SCALE GENOMIC DNA]</scope>
    <source>
        <strain evidence="7 8">E84</strain>
    </source>
</reference>
<keyword evidence="5" id="KW-0963">Cytoplasm</keyword>
<dbReference type="UniPathway" id="UPA00538">
    <property type="reaction ID" value="UER00592"/>
</dbReference>
<evidence type="ECO:0000256" key="1">
    <source>
        <dbReference type="ARBA" id="ARBA00004821"/>
    </source>
</evidence>
<keyword evidence="7" id="KW-0436">Ligase</keyword>
<dbReference type="NCBIfam" id="TIGR00214">
    <property type="entry name" value="lipB"/>
    <property type="match status" value="1"/>
</dbReference>
<dbReference type="InterPro" id="IPR020605">
    <property type="entry name" value="Octanoyltransferase_CS"/>
</dbReference>
<feature type="binding site" evidence="5">
    <location>
        <begin position="179"/>
        <end position="181"/>
    </location>
    <ligand>
        <name>substrate</name>
    </ligand>
</feature>
<dbReference type="PANTHER" id="PTHR10993">
    <property type="entry name" value="OCTANOYLTRANSFERASE"/>
    <property type="match status" value="1"/>
</dbReference>
<feature type="binding site" evidence="5">
    <location>
        <begin position="91"/>
        <end position="98"/>
    </location>
    <ligand>
        <name>substrate</name>
    </ligand>
</feature>
<evidence type="ECO:0000256" key="5">
    <source>
        <dbReference type="HAMAP-Rule" id="MF_00013"/>
    </source>
</evidence>
<dbReference type="AlphaFoldDB" id="A0A0F5QEG8"/>
<dbReference type="GO" id="GO:0005737">
    <property type="term" value="C:cytoplasm"/>
    <property type="evidence" value="ECO:0007669"/>
    <property type="project" value="UniProtKB-SubCell"/>
</dbReference>